<proteinExistence type="predicted"/>
<evidence type="ECO:0000313" key="2">
    <source>
        <dbReference type="EMBL" id="MBC8579125.1"/>
    </source>
</evidence>
<evidence type="ECO:0000313" key="3">
    <source>
        <dbReference type="Proteomes" id="UP000655830"/>
    </source>
</evidence>
<evidence type="ECO:0000256" key="1">
    <source>
        <dbReference type="SAM" id="Coils"/>
    </source>
</evidence>
<accession>A0A926I8W5</accession>
<name>A0A926I8W5_9FIRM</name>
<keyword evidence="1" id="KW-0175">Coiled coil</keyword>
<dbReference type="RefSeq" id="WP_249332280.1">
    <property type="nucleotide sequence ID" value="NZ_JACRSY010000008.1"/>
</dbReference>
<feature type="coiled-coil region" evidence="1">
    <location>
        <begin position="65"/>
        <end position="92"/>
    </location>
</feature>
<dbReference type="EMBL" id="JACRSY010000008">
    <property type="protein sequence ID" value="MBC8579125.1"/>
    <property type="molecule type" value="Genomic_DNA"/>
</dbReference>
<comment type="caution">
    <text evidence="2">The sequence shown here is derived from an EMBL/GenBank/DDBJ whole genome shotgun (WGS) entry which is preliminary data.</text>
</comment>
<dbReference type="Proteomes" id="UP000655830">
    <property type="component" value="Unassembled WGS sequence"/>
</dbReference>
<sequence length="100" mass="11859">MKQRLFISKDIQNNKLIDYKLLFDDEFSEHYIIDEPPVMEVIAGKEGRYELDEDGNVVVVYYDVQMTESEKIKALEKRIEDLTKSIEEFYKLMSVKKVTT</sequence>
<dbReference type="AlphaFoldDB" id="A0A926I8W5"/>
<reference evidence="2" key="1">
    <citation type="submission" date="2020-08" db="EMBL/GenBank/DDBJ databases">
        <title>Genome public.</title>
        <authorList>
            <person name="Liu C."/>
            <person name="Sun Q."/>
        </authorList>
    </citation>
    <scope>NUCLEOTIDE SEQUENCE</scope>
    <source>
        <strain evidence="2">NSJ-12</strain>
    </source>
</reference>
<keyword evidence="3" id="KW-1185">Reference proteome</keyword>
<gene>
    <name evidence="2" type="ORF">H8718_06190</name>
</gene>
<organism evidence="2 3">
    <name type="scientific">Zhenhengia yiwuensis</name>
    <dbReference type="NCBI Taxonomy" id="2763666"/>
    <lineage>
        <taxon>Bacteria</taxon>
        <taxon>Bacillati</taxon>
        <taxon>Bacillota</taxon>
        <taxon>Clostridia</taxon>
        <taxon>Lachnospirales</taxon>
        <taxon>Lachnospiraceae</taxon>
        <taxon>Zhenhengia</taxon>
    </lineage>
</organism>
<protein>
    <submittedName>
        <fullName evidence="2">Uncharacterized protein</fullName>
    </submittedName>
</protein>